<keyword evidence="4" id="KW-1185">Reference proteome</keyword>
<protein>
    <recommendedName>
        <fullName evidence="2">Cell wall elongation regulator TseB-like domain-containing protein</fullName>
    </recommendedName>
</protein>
<keyword evidence="1" id="KW-1133">Transmembrane helix</keyword>
<name>A0A6C2CBK5_9LACO</name>
<dbReference type="Pfam" id="PF17881">
    <property type="entry name" value="TseB"/>
    <property type="match status" value="1"/>
</dbReference>
<dbReference type="InterPro" id="IPR041401">
    <property type="entry name" value="TseB-like_dom"/>
</dbReference>
<dbReference type="EMBL" id="SDGZ01000004">
    <property type="protein sequence ID" value="TYC50849.1"/>
    <property type="molecule type" value="Genomic_DNA"/>
</dbReference>
<dbReference type="RefSeq" id="WP_148621759.1">
    <property type="nucleotide sequence ID" value="NZ_SDGZ01000004.1"/>
</dbReference>
<keyword evidence="1" id="KW-0812">Transmembrane</keyword>
<comment type="caution">
    <text evidence="3">The sequence shown here is derived from an EMBL/GenBank/DDBJ whole genome shotgun (WGS) entry which is preliminary data.</text>
</comment>
<keyword evidence="1" id="KW-0472">Membrane</keyword>
<evidence type="ECO:0000313" key="4">
    <source>
        <dbReference type="Proteomes" id="UP000371977"/>
    </source>
</evidence>
<evidence type="ECO:0000259" key="2">
    <source>
        <dbReference type="Pfam" id="PF17881"/>
    </source>
</evidence>
<feature type="domain" description="Cell wall elongation regulator TseB-like" evidence="2">
    <location>
        <begin position="51"/>
        <end position="92"/>
    </location>
</feature>
<reference evidence="3 4" key="1">
    <citation type="submission" date="2019-01" db="EMBL/GenBank/DDBJ databases">
        <title>Weissella sp. nov., a novel lactic acid bacterium isolated from animal feces.</title>
        <authorList>
            <person name="Wang L.-T."/>
        </authorList>
    </citation>
    <scope>NUCLEOTIDE SEQUENCE [LARGE SCALE GENOMIC DNA]</scope>
    <source>
        <strain evidence="3 4">8H-2</strain>
    </source>
</reference>
<evidence type="ECO:0000256" key="1">
    <source>
        <dbReference type="SAM" id="Phobius"/>
    </source>
</evidence>
<organism evidence="3 4">
    <name type="scientific">Weissella muntiaci</name>
    <dbReference type="NCBI Taxonomy" id="2508881"/>
    <lineage>
        <taxon>Bacteria</taxon>
        <taxon>Bacillati</taxon>
        <taxon>Bacillota</taxon>
        <taxon>Bacilli</taxon>
        <taxon>Lactobacillales</taxon>
        <taxon>Lactobacillaceae</taxon>
        <taxon>Weissella</taxon>
    </lineage>
</organism>
<dbReference type="Proteomes" id="UP000371977">
    <property type="component" value="Unassembled WGS sequence"/>
</dbReference>
<gene>
    <name evidence="3" type="ORF">ESZ50_01140</name>
</gene>
<dbReference type="Gene3D" id="3.10.450.40">
    <property type="match status" value="2"/>
</dbReference>
<dbReference type="SUPFAM" id="SSF54403">
    <property type="entry name" value="Cystatin/monellin"/>
    <property type="match status" value="2"/>
</dbReference>
<evidence type="ECO:0000313" key="3">
    <source>
        <dbReference type="EMBL" id="TYC50849.1"/>
    </source>
</evidence>
<sequence length="174" mass="19629">MEMRSQVHKRRRKGAKWLYILLAVLIVLGIVWSFFAQAMNPITKAQTKYEALVLSDNKLKKVGDFYHIAKDGKTYYSVSGKNSKGQATAVIYTTSNEKLNKNGTVVNLEGKLNAQSVKKEVERSYQPKQITSLGMAIYQGVPVWDVTFIDKSGNMTFVTYQISNGQLVRTIQNL</sequence>
<dbReference type="AlphaFoldDB" id="A0A6C2CBK5"/>
<dbReference type="InterPro" id="IPR046350">
    <property type="entry name" value="Cystatin_sf"/>
</dbReference>
<dbReference type="OrthoDB" id="2242521at2"/>
<feature type="transmembrane region" description="Helical" evidence="1">
    <location>
        <begin position="16"/>
        <end position="35"/>
    </location>
</feature>
<proteinExistence type="predicted"/>
<accession>A0A6C2CBK5</accession>